<dbReference type="Gene3D" id="2.40.10.220">
    <property type="entry name" value="predicted glycosyltransferase like domains"/>
    <property type="match status" value="1"/>
</dbReference>
<protein>
    <recommendedName>
        <fullName evidence="1">PilZ domain-containing protein</fullName>
    </recommendedName>
</protein>
<dbReference type="RefSeq" id="WP_188862261.1">
    <property type="nucleotide sequence ID" value="NZ_BMLT01000011.1"/>
</dbReference>
<dbReference type="EMBL" id="BMLT01000011">
    <property type="protein sequence ID" value="GGO86830.1"/>
    <property type="molecule type" value="Genomic_DNA"/>
</dbReference>
<dbReference type="SUPFAM" id="SSF141371">
    <property type="entry name" value="PilZ domain-like"/>
    <property type="match status" value="1"/>
</dbReference>
<evidence type="ECO:0000259" key="1">
    <source>
        <dbReference type="Pfam" id="PF07238"/>
    </source>
</evidence>
<accession>A0A917ZNP2</accession>
<keyword evidence="3" id="KW-1185">Reference proteome</keyword>
<evidence type="ECO:0000313" key="3">
    <source>
        <dbReference type="Proteomes" id="UP000599578"/>
    </source>
</evidence>
<reference evidence="2 3" key="1">
    <citation type="journal article" date="2014" name="Int. J. Syst. Evol. Microbiol.">
        <title>Complete genome sequence of Corynebacterium casei LMG S-19264T (=DSM 44701T), isolated from a smear-ripened cheese.</title>
        <authorList>
            <consortium name="US DOE Joint Genome Institute (JGI-PGF)"/>
            <person name="Walter F."/>
            <person name="Albersmeier A."/>
            <person name="Kalinowski J."/>
            <person name="Ruckert C."/>
        </authorList>
    </citation>
    <scope>NUCLEOTIDE SEQUENCE [LARGE SCALE GENOMIC DNA]</scope>
    <source>
        <strain evidence="2 3">CGMCC 1.7286</strain>
    </source>
</reference>
<dbReference type="GO" id="GO:0035438">
    <property type="term" value="F:cyclic-di-GMP binding"/>
    <property type="evidence" value="ECO:0007669"/>
    <property type="project" value="InterPro"/>
</dbReference>
<organism evidence="2 3">
    <name type="scientific">Marinobacterium nitratireducens</name>
    <dbReference type="NCBI Taxonomy" id="518897"/>
    <lineage>
        <taxon>Bacteria</taxon>
        <taxon>Pseudomonadati</taxon>
        <taxon>Pseudomonadota</taxon>
        <taxon>Gammaproteobacteria</taxon>
        <taxon>Oceanospirillales</taxon>
        <taxon>Oceanospirillaceae</taxon>
        <taxon>Marinobacterium</taxon>
    </lineage>
</organism>
<comment type="caution">
    <text evidence="2">The sequence shown here is derived from an EMBL/GenBank/DDBJ whole genome shotgun (WGS) entry which is preliminary data.</text>
</comment>
<evidence type="ECO:0000313" key="2">
    <source>
        <dbReference type="EMBL" id="GGO86830.1"/>
    </source>
</evidence>
<dbReference type="AlphaFoldDB" id="A0A917ZNP2"/>
<gene>
    <name evidence="2" type="ORF">GCM10011348_38630</name>
</gene>
<dbReference type="InterPro" id="IPR009875">
    <property type="entry name" value="PilZ_domain"/>
</dbReference>
<proteinExistence type="predicted"/>
<feature type="domain" description="PilZ" evidence="1">
    <location>
        <begin position="6"/>
        <end position="115"/>
    </location>
</feature>
<name>A0A917ZNP2_9GAMM</name>
<dbReference type="Proteomes" id="UP000599578">
    <property type="component" value="Unassembled WGS sequence"/>
</dbReference>
<dbReference type="Pfam" id="PF07238">
    <property type="entry name" value="PilZ"/>
    <property type="match status" value="1"/>
</dbReference>
<sequence length="122" mass="13721">MKREMRLHPRVGVDMPAELEPYGSDSLDVRLVNLSVGGALIEGSEQLESLLNAVRHPESGVPVEVNLHFGLEEGPVHCHCRLIHTRRLAQSRYQMGMKILSLASDCQDMLSRFVESRLQAHH</sequence>